<protein>
    <submittedName>
        <fullName evidence="3">Uncharacterized protein</fullName>
    </submittedName>
</protein>
<keyword evidence="2" id="KW-0732">Signal</keyword>
<dbReference type="AlphaFoldDB" id="A0A9P6LJD8"/>
<dbReference type="Proteomes" id="UP000781932">
    <property type="component" value="Unassembled WGS sequence"/>
</dbReference>
<feature type="transmembrane region" description="Helical" evidence="1">
    <location>
        <begin position="159"/>
        <end position="182"/>
    </location>
</feature>
<keyword evidence="4" id="KW-1185">Reference proteome</keyword>
<reference evidence="3" key="2">
    <citation type="submission" date="2020-11" db="EMBL/GenBank/DDBJ databases">
        <title>Whole genome sequencing of Colletotrichum sp.</title>
        <authorList>
            <person name="Li H."/>
        </authorList>
    </citation>
    <scope>NUCLEOTIDE SEQUENCE</scope>
    <source>
        <strain evidence="3">CkLH20</strain>
    </source>
</reference>
<keyword evidence="1" id="KW-0812">Transmembrane</keyword>
<evidence type="ECO:0000313" key="3">
    <source>
        <dbReference type="EMBL" id="KAF9874740.1"/>
    </source>
</evidence>
<feature type="chain" id="PRO_5040196967" evidence="2">
    <location>
        <begin position="20"/>
        <end position="278"/>
    </location>
</feature>
<dbReference type="GeneID" id="62163667"/>
<name>A0A9P6LJD8_9PEZI</name>
<evidence type="ECO:0000313" key="4">
    <source>
        <dbReference type="Proteomes" id="UP000781932"/>
    </source>
</evidence>
<feature type="signal peptide" evidence="2">
    <location>
        <begin position="1"/>
        <end position="19"/>
    </location>
</feature>
<dbReference type="RefSeq" id="XP_038744201.1">
    <property type="nucleotide sequence ID" value="XM_038890593.1"/>
</dbReference>
<keyword evidence="1" id="KW-0472">Membrane</keyword>
<evidence type="ECO:0000256" key="1">
    <source>
        <dbReference type="SAM" id="Phobius"/>
    </source>
</evidence>
<dbReference type="EMBL" id="JAATWM020000025">
    <property type="protein sequence ID" value="KAF9874740.1"/>
    <property type="molecule type" value="Genomic_DNA"/>
</dbReference>
<keyword evidence="1" id="KW-1133">Transmembrane helix</keyword>
<reference evidence="3" key="1">
    <citation type="submission" date="2020-03" db="EMBL/GenBank/DDBJ databases">
        <authorList>
            <person name="He L."/>
        </authorList>
    </citation>
    <scope>NUCLEOTIDE SEQUENCE</scope>
    <source>
        <strain evidence="3">CkLH20</strain>
    </source>
</reference>
<evidence type="ECO:0000256" key="2">
    <source>
        <dbReference type="SAM" id="SignalP"/>
    </source>
</evidence>
<comment type="caution">
    <text evidence="3">The sequence shown here is derived from an EMBL/GenBank/DDBJ whole genome shotgun (WGS) entry which is preliminary data.</text>
</comment>
<organism evidence="3 4">
    <name type="scientific">Colletotrichum karsti</name>
    <dbReference type="NCBI Taxonomy" id="1095194"/>
    <lineage>
        <taxon>Eukaryota</taxon>
        <taxon>Fungi</taxon>
        <taxon>Dikarya</taxon>
        <taxon>Ascomycota</taxon>
        <taxon>Pezizomycotina</taxon>
        <taxon>Sordariomycetes</taxon>
        <taxon>Hypocreomycetidae</taxon>
        <taxon>Glomerellales</taxon>
        <taxon>Glomerellaceae</taxon>
        <taxon>Colletotrichum</taxon>
        <taxon>Colletotrichum boninense species complex</taxon>
    </lineage>
</organism>
<accession>A0A9P6LJD8</accession>
<dbReference type="OrthoDB" id="4848201at2759"/>
<proteinExistence type="predicted"/>
<gene>
    <name evidence="3" type="ORF">CkaCkLH20_07877</name>
</gene>
<sequence>MRATLLFLLGFLSPVWVRAESRFRRPPGPGYVRDYRDNNAYVRGEYLDIGWDMDFKSAKLVLWQEYDTTKALDYVILQENTTDSKYKWKISDEGFVNPNLSNVYYFELVEAGKDMANWAVTCHYFNITDPVTATTNTTETTEPIESDSVKEQALSAGTALGIGIGATLGAVLLIGVGGWLIFRCLRNKKTSTEGQYMEQPIMTGSSPSYQEVHGYDTQQTASPVAPTEWTLQTSQVSSMGHHLHEAQANNVVVRHEMYAEQIDAHGTKSPVGVADRVV</sequence>